<reference evidence="2" key="1">
    <citation type="submission" date="2021-06" db="EMBL/GenBank/DDBJ databases">
        <authorList>
            <person name="Kallberg Y."/>
            <person name="Tangrot J."/>
            <person name="Rosling A."/>
        </authorList>
    </citation>
    <scope>NUCLEOTIDE SEQUENCE</scope>
    <source>
        <strain evidence="2">CL551</strain>
    </source>
</reference>
<evidence type="ECO:0000313" key="3">
    <source>
        <dbReference type="Proteomes" id="UP000789342"/>
    </source>
</evidence>
<organism evidence="2 3">
    <name type="scientific">Acaulospora morrowiae</name>
    <dbReference type="NCBI Taxonomy" id="94023"/>
    <lineage>
        <taxon>Eukaryota</taxon>
        <taxon>Fungi</taxon>
        <taxon>Fungi incertae sedis</taxon>
        <taxon>Mucoromycota</taxon>
        <taxon>Glomeromycotina</taxon>
        <taxon>Glomeromycetes</taxon>
        <taxon>Diversisporales</taxon>
        <taxon>Acaulosporaceae</taxon>
        <taxon>Acaulospora</taxon>
    </lineage>
</organism>
<dbReference type="Proteomes" id="UP000789342">
    <property type="component" value="Unassembled WGS sequence"/>
</dbReference>
<evidence type="ECO:0000256" key="1">
    <source>
        <dbReference type="SAM" id="MobiDB-lite"/>
    </source>
</evidence>
<name>A0A9N8ZXX5_9GLOM</name>
<feature type="compositionally biased region" description="Basic and acidic residues" evidence="1">
    <location>
        <begin position="144"/>
        <end position="154"/>
    </location>
</feature>
<comment type="caution">
    <text evidence="2">The sequence shown here is derived from an EMBL/GenBank/DDBJ whole genome shotgun (WGS) entry which is preliminary data.</text>
</comment>
<feature type="region of interest" description="Disordered" evidence="1">
    <location>
        <begin position="129"/>
        <end position="154"/>
    </location>
</feature>
<gene>
    <name evidence="2" type="ORF">AMORRO_LOCUS3727</name>
</gene>
<keyword evidence="3" id="KW-1185">Reference proteome</keyword>
<evidence type="ECO:0000313" key="2">
    <source>
        <dbReference type="EMBL" id="CAG8511034.1"/>
    </source>
</evidence>
<dbReference type="AlphaFoldDB" id="A0A9N8ZXX5"/>
<dbReference type="OrthoDB" id="2415674at2759"/>
<sequence>MRLELVFFYGYDLSSLSPQQRNTILNAYEAKLKDSFAPSTQNITEDFDEDDALGIRRPDGVHCPLVEMLEPYENGYEEEIDDLLLQKKAVGNQSTSCDYEKLDEIEKEILRRRDAKVRKLMKMRLEDGSGCEENELNRNGKRRLREDEEKRENLNKKPKIERYSASTTPTTPVVKFSIPFILNPENQVDTDPKEKFPKKQYYVSPMGLYRDYFGVEKRYPYFYHFRFSHHNQSYYPDIKFMEQVENLAKAKEAEIHEFFNQFGIDISPCWMTTMFSS</sequence>
<protein>
    <submittedName>
        <fullName evidence="2">16114_t:CDS:1</fullName>
    </submittedName>
</protein>
<accession>A0A9N8ZXX5</accession>
<proteinExistence type="predicted"/>
<dbReference type="EMBL" id="CAJVPV010001879">
    <property type="protein sequence ID" value="CAG8511034.1"/>
    <property type="molecule type" value="Genomic_DNA"/>
</dbReference>